<feature type="compositionally biased region" description="Basic residues" evidence="1">
    <location>
        <begin position="129"/>
        <end position="154"/>
    </location>
</feature>
<accession>A0A9X3J019</accession>
<sequence length="194" mass="21579">MPRPLDVLVVGGGIAGLAAATILSERGARVTVLEPETFLGGRAGAWTDTLADGTRFEMERGFHAFFRQYYCARLAAAHRPGARLPAPRRRLPAARPRRPARVVRRPAEAADLEPRQPDPPQQHHDLARRPARRRHLRARHHGLRPARHLRPVRPRGREELPRPPRLPAARGRCCSMCSPTPSSTRSRSSAPPSC</sequence>
<dbReference type="Gene3D" id="3.50.50.60">
    <property type="entry name" value="FAD/NAD(P)-binding domain"/>
    <property type="match status" value="1"/>
</dbReference>
<gene>
    <name evidence="2" type="ORF">OV079_29395</name>
</gene>
<proteinExistence type="predicted"/>
<reference evidence="2" key="1">
    <citation type="submission" date="2022-11" db="EMBL/GenBank/DDBJ databases">
        <title>Minimal conservation of predation-associated metabolite biosynthetic gene clusters underscores biosynthetic potential of Myxococcota including descriptions for ten novel species: Archangium lansinium sp. nov., Myxococcus landrumus sp. nov., Nannocystis bai.</title>
        <authorList>
            <person name="Ahearne A."/>
            <person name="Stevens C."/>
            <person name="Phillips K."/>
        </authorList>
    </citation>
    <scope>NUCLEOTIDE SEQUENCE</scope>
    <source>
        <strain evidence="2">Na p29</strain>
    </source>
</reference>
<feature type="region of interest" description="Disordered" evidence="1">
    <location>
        <begin position="81"/>
        <end position="194"/>
    </location>
</feature>
<evidence type="ECO:0000313" key="3">
    <source>
        <dbReference type="Proteomes" id="UP001150924"/>
    </source>
</evidence>
<comment type="caution">
    <text evidence="2">The sequence shown here is derived from an EMBL/GenBank/DDBJ whole genome shotgun (WGS) entry which is preliminary data.</text>
</comment>
<dbReference type="SUPFAM" id="SSF51905">
    <property type="entry name" value="FAD/NAD(P)-binding domain"/>
    <property type="match status" value="1"/>
</dbReference>
<dbReference type="InterPro" id="IPR050464">
    <property type="entry name" value="Zeta_carotene_desat/Oxidored"/>
</dbReference>
<evidence type="ECO:0000313" key="2">
    <source>
        <dbReference type="EMBL" id="MCY1009610.1"/>
    </source>
</evidence>
<dbReference type="GO" id="GO:0016491">
    <property type="term" value="F:oxidoreductase activity"/>
    <property type="evidence" value="ECO:0007669"/>
    <property type="project" value="TreeGrafter"/>
</dbReference>
<dbReference type="Proteomes" id="UP001150924">
    <property type="component" value="Unassembled WGS sequence"/>
</dbReference>
<dbReference type="AlphaFoldDB" id="A0A9X3J019"/>
<dbReference type="PANTHER" id="PTHR42923">
    <property type="entry name" value="PROTOPORPHYRINOGEN OXIDASE"/>
    <property type="match status" value="1"/>
</dbReference>
<evidence type="ECO:0000256" key="1">
    <source>
        <dbReference type="SAM" id="MobiDB-lite"/>
    </source>
</evidence>
<dbReference type="InterPro" id="IPR036188">
    <property type="entry name" value="FAD/NAD-bd_sf"/>
</dbReference>
<name>A0A9X3J019_9BACT</name>
<organism evidence="2 3">
    <name type="scientific">Nannocystis pusilla</name>
    <dbReference type="NCBI Taxonomy" id="889268"/>
    <lineage>
        <taxon>Bacteria</taxon>
        <taxon>Pseudomonadati</taxon>
        <taxon>Myxococcota</taxon>
        <taxon>Polyangia</taxon>
        <taxon>Nannocystales</taxon>
        <taxon>Nannocystaceae</taxon>
        <taxon>Nannocystis</taxon>
    </lineage>
</organism>
<keyword evidence="3" id="KW-1185">Reference proteome</keyword>
<dbReference type="PANTHER" id="PTHR42923:SF43">
    <property type="entry name" value="AMINE OXIDASE"/>
    <property type="match status" value="1"/>
</dbReference>
<feature type="compositionally biased region" description="Low complexity" evidence="1">
    <location>
        <begin position="167"/>
        <end position="194"/>
    </location>
</feature>
<dbReference type="Pfam" id="PF13450">
    <property type="entry name" value="NAD_binding_8"/>
    <property type="match status" value="1"/>
</dbReference>
<feature type="compositionally biased region" description="Basic and acidic residues" evidence="1">
    <location>
        <begin position="105"/>
        <end position="128"/>
    </location>
</feature>
<dbReference type="EMBL" id="JAPNKE010000002">
    <property type="protein sequence ID" value="MCY1009610.1"/>
    <property type="molecule type" value="Genomic_DNA"/>
</dbReference>
<feature type="compositionally biased region" description="Basic residues" evidence="1">
    <location>
        <begin position="86"/>
        <end position="104"/>
    </location>
</feature>
<protein>
    <submittedName>
        <fullName evidence="2">FAD-dependent oxidoreductase</fullName>
    </submittedName>
</protein>